<sequence>MALRRHQVENLVLRGPVFYWRARIPAGFNAAGRNARLSLSLRLSDRKKASVVARRLNALLLQLELVPKARMATKEQLARIFALEIEAMREEIENLDRMARRNRSLRDPVHRQADRQAGLTYRVLERYGPWEDLDFDPGSEVYAELLAAGATEDDIPWIAEMFRSERKEMLADRAGTGRTSFMRDVLHRMAQVGLDDTVANREAAAETIYRARADAWLASAADPRKPSLIKRPEPPTSQPVETMPVPEPARPRILSALPRGERRRTQIYSPFCVEFLPALPRGERRRDLSCPRASRSFLPALPRGERP</sequence>
<feature type="coiled-coil region" evidence="1">
    <location>
        <begin position="78"/>
        <end position="105"/>
    </location>
</feature>
<dbReference type="EMBL" id="JBHUIR010000014">
    <property type="protein sequence ID" value="MFD2258777.1"/>
    <property type="molecule type" value="Genomic_DNA"/>
</dbReference>
<comment type="caution">
    <text evidence="3">The sequence shown here is derived from an EMBL/GenBank/DDBJ whole genome shotgun (WGS) entry which is preliminary data.</text>
</comment>
<evidence type="ECO:0000256" key="1">
    <source>
        <dbReference type="SAM" id="Coils"/>
    </source>
</evidence>
<evidence type="ECO:0000313" key="4">
    <source>
        <dbReference type="Proteomes" id="UP001597373"/>
    </source>
</evidence>
<name>A0ABW5DD02_9HYPH</name>
<reference evidence="4" key="1">
    <citation type="journal article" date="2019" name="Int. J. Syst. Evol. Microbiol.">
        <title>The Global Catalogue of Microorganisms (GCM) 10K type strain sequencing project: providing services to taxonomists for standard genome sequencing and annotation.</title>
        <authorList>
            <consortium name="The Broad Institute Genomics Platform"/>
            <consortium name="The Broad Institute Genome Sequencing Center for Infectious Disease"/>
            <person name="Wu L."/>
            <person name="Ma J."/>
        </authorList>
    </citation>
    <scope>NUCLEOTIDE SEQUENCE [LARGE SCALE GENOMIC DNA]</scope>
    <source>
        <strain evidence="4">KCTC 23707</strain>
    </source>
</reference>
<protein>
    <submittedName>
        <fullName evidence="3">DUF6538 domain-containing protein</fullName>
    </submittedName>
</protein>
<organism evidence="3 4">
    <name type="scientific">Chelativorans composti</name>
    <dbReference type="NCBI Taxonomy" id="768533"/>
    <lineage>
        <taxon>Bacteria</taxon>
        <taxon>Pseudomonadati</taxon>
        <taxon>Pseudomonadota</taxon>
        <taxon>Alphaproteobacteria</taxon>
        <taxon>Hyphomicrobiales</taxon>
        <taxon>Phyllobacteriaceae</taxon>
        <taxon>Chelativorans</taxon>
    </lineage>
</organism>
<keyword evidence="4" id="KW-1185">Reference proteome</keyword>
<feature type="region of interest" description="Disordered" evidence="2">
    <location>
        <begin position="284"/>
        <end position="307"/>
    </location>
</feature>
<feature type="compositionally biased region" description="Basic and acidic residues" evidence="2">
    <location>
        <begin position="224"/>
        <end position="233"/>
    </location>
</feature>
<proteinExistence type="predicted"/>
<dbReference type="RefSeq" id="WP_345098330.1">
    <property type="nucleotide sequence ID" value="NZ_BAABGS010000013.1"/>
</dbReference>
<keyword evidence="1" id="KW-0175">Coiled coil</keyword>
<accession>A0ABW5DD02</accession>
<feature type="region of interest" description="Disordered" evidence="2">
    <location>
        <begin position="224"/>
        <end position="258"/>
    </location>
</feature>
<dbReference type="Proteomes" id="UP001597373">
    <property type="component" value="Unassembled WGS sequence"/>
</dbReference>
<gene>
    <name evidence="3" type="ORF">ACFSMZ_03245</name>
</gene>
<evidence type="ECO:0000256" key="2">
    <source>
        <dbReference type="SAM" id="MobiDB-lite"/>
    </source>
</evidence>
<evidence type="ECO:0000313" key="3">
    <source>
        <dbReference type="EMBL" id="MFD2258777.1"/>
    </source>
</evidence>